<evidence type="ECO:0000259" key="2">
    <source>
        <dbReference type="PROSITE" id="PS50271"/>
    </source>
</evidence>
<proteinExistence type="predicted"/>
<feature type="region of interest" description="Disordered" evidence="1">
    <location>
        <begin position="1"/>
        <end position="52"/>
    </location>
</feature>
<evidence type="ECO:0000256" key="1">
    <source>
        <dbReference type="SAM" id="MobiDB-lite"/>
    </source>
</evidence>
<comment type="caution">
    <text evidence="3">The sequence shown here is derived from an EMBL/GenBank/DDBJ whole genome shotgun (WGS) entry which is preliminary data.</text>
</comment>
<feature type="compositionally biased region" description="Low complexity" evidence="1">
    <location>
        <begin position="18"/>
        <end position="28"/>
    </location>
</feature>
<protein>
    <recommendedName>
        <fullName evidence="2">UBP-type domain-containing protein</fullName>
    </recommendedName>
</protein>
<dbReference type="SUPFAM" id="SSF57850">
    <property type="entry name" value="RING/U-box"/>
    <property type="match status" value="1"/>
</dbReference>
<name>A0ABN2HWI2_9ACTN</name>
<dbReference type="Gene3D" id="3.30.40.10">
    <property type="entry name" value="Zinc/RING finger domain, C3HC4 (zinc finger)"/>
    <property type="match status" value="1"/>
</dbReference>
<sequence>MSPTTTSNSGAGTGVLRAAPATTALPATSINNGNTSIDRPVPAGRADGRPCDPPTRRFSLAIMSECLHVPALPRPEPEPRSDTCPECLAVGSHPVQLRKCLVCGHVGCCDSSPYQHATRHFEETGHPVMRSFEEGEKWQWCYVDQLIV</sequence>
<evidence type="ECO:0000313" key="3">
    <source>
        <dbReference type="EMBL" id="GAA1694738.1"/>
    </source>
</evidence>
<feature type="compositionally biased region" description="Polar residues" evidence="1">
    <location>
        <begin position="1"/>
        <end position="10"/>
    </location>
</feature>
<dbReference type="Proteomes" id="UP001499947">
    <property type="component" value="Unassembled WGS sequence"/>
</dbReference>
<dbReference type="InterPro" id="IPR001607">
    <property type="entry name" value="Znf_UBP"/>
</dbReference>
<organism evidence="3 4">
    <name type="scientific">Streptomyces yatensis</name>
    <dbReference type="NCBI Taxonomy" id="155177"/>
    <lineage>
        <taxon>Bacteria</taxon>
        <taxon>Bacillati</taxon>
        <taxon>Actinomycetota</taxon>
        <taxon>Actinomycetes</taxon>
        <taxon>Kitasatosporales</taxon>
        <taxon>Streptomycetaceae</taxon>
        <taxon>Streptomyces</taxon>
        <taxon>Streptomyces violaceusniger group</taxon>
    </lineage>
</organism>
<dbReference type="InterPro" id="IPR013083">
    <property type="entry name" value="Znf_RING/FYVE/PHD"/>
</dbReference>
<dbReference type="EMBL" id="BAAALR010000046">
    <property type="protein sequence ID" value="GAA1694738.1"/>
    <property type="molecule type" value="Genomic_DNA"/>
</dbReference>
<dbReference type="Pfam" id="PF02148">
    <property type="entry name" value="zf-UBP"/>
    <property type="match status" value="1"/>
</dbReference>
<keyword evidence="4" id="KW-1185">Reference proteome</keyword>
<gene>
    <name evidence="3" type="ORF">GCM10009680_38460</name>
</gene>
<feature type="domain" description="UBP-type" evidence="2">
    <location>
        <begin position="64"/>
        <end position="148"/>
    </location>
</feature>
<evidence type="ECO:0000313" key="4">
    <source>
        <dbReference type="Proteomes" id="UP001499947"/>
    </source>
</evidence>
<dbReference type="PROSITE" id="PS50271">
    <property type="entry name" value="ZF_UBP"/>
    <property type="match status" value="1"/>
</dbReference>
<reference evidence="3 4" key="1">
    <citation type="journal article" date="2019" name="Int. J. Syst. Evol. Microbiol.">
        <title>The Global Catalogue of Microorganisms (GCM) 10K type strain sequencing project: providing services to taxonomists for standard genome sequencing and annotation.</title>
        <authorList>
            <consortium name="The Broad Institute Genomics Platform"/>
            <consortium name="The Broad Institute Genome Sequencing Center for Infectious Disease"/>
            <person name="Wu L."/>
            <person name="Ma J."/>
        </authorList>
    </citation>
    <scope>NUCLEOTIDE SEQUENCE [LARGE SCALE GENOMIC DNA]</scope>
    <source>
        <strain evidence="3 4">JCM 13244</strain>
    </source>
</reference>
<accession>A0ABN2HWI2</accession>